<dbReference type="AlphaFoldDB" id="A0A2W1BTR4"/>
<evidence type="ECO:0000256" key="2">
    <source>
        <dbReference type="ARBA" id="ARBA00024195"/>
    </source>
</evidence>
<keyword evidence="1" id="KW-1015">Disulfide bond</keyword>
<dbReference type="GO" id="GO:0004252">
    <property type="term" value="F:serine-type endopeptidase activity"/>
    <property type="evidence" value="ECO:0007669"/>
    <property type="project" value="InterPro"/>
</dbReference>
<feature type="compositionally biased region" description="Polar residues" evidence="3">
    <location>
        <begin position="302"/>
        <end position="323"/>
    </location>
</feature>
<keyword evidence="7" id="KW-1185">Reference proteome</keyword>
<organism evidence="6 7">
    <name type="scientific">Helicoverpa armigera</name>
    <name type="common">Cotton bollworm</name>
    <name type="synonym">Heliothis armigera</name>
    <dbReference type="NCBI Taxonomy" id="29058"/>
    <lineage>
        <taxon>Eukaryota</taxon>
        <taxon>Metazoa</taxon>
        <taxon>Ecdysozoa</taxon>
        <taxon>Arthropoda</taxon>
        <taxon>Hexapoda</taxon>
        <taxon>Insecta</taxon>
        <taxon>Pterygota</taxon>
        <taxon>Neoptera</taxon>
        <taxon>Endopterygota</taxon>
        <taxon>Lepidoptera</taxon>
        <taxon>Glossata</taxon>
        <taxon>Ditrysia</taxon>
        <taxon>Noctuoidea</taxon>
        <taxon>Noctuidae</taxon>
        <taxon>Heliothinae</taxon>
        <taxon>Helicoverpa</taxon>
    </lineage>
</organism>
<dbReference type="SMART" id="SM00020">
    <property type="entry name" value="Tryp_SPc"/>
    <property type="match status" value="1"/>
</dbReference>
<dbReference type="GO" id="GO:0006508">
    <property type="term" value="P:proteolysis"/>
    <property type="evidence" value="ECO:0007669"/>
    <property type="project" value="InterPro"/>
</dbReference>
<evidence type="ECO:0000256" key="3">
    <source>
        <dbReference type="SAM" id="MobiDB-lite"/>
    </source>
</evidence>
<feature type="compositionally biased region" description="Basic and acidic residues" evidence="3">
    <location>
        <begin position="497"/>
        <end position="510"/>
    </location>
</feature>
<dbReference type="Pfam" id="PF00089">
    <property type="entry name" value="Trypsin"/>
    <property type="match status" value="1"/>
</dbReference>
<evidence type="ECO:0000313" key="7">
    <source>
        <dbReference type="Proteomes" id="UP000249218"/>
    </source>
</evidence>
<keyword evidence="4" id="KW-0732">Signal</keyword>
<name>A0A2W1BTR4_HELAM</name>
<dbReference type="InterPro" id="IPR001254">
    <property type="entry name" value="Trypsin_dom"/>
</dbReference>
<feature type="compositionally biased region" description="Basic residues" evidence="3">
    <location>
        <begin position="486"/>
        <end position="496"/>
    </location>
</feature>
<feature type="region of interest" description="Disordered" evidence="3">
    <location>
        <begin position="435"/>
        <end position="532"/>
    </location>
</feature>
<dbReference type="InterPro" id="IPR051487">
    <property type="entry name" value="Ser/Thr_Proteases_Immune/Dev"/>
</dbReference>
<dbReference type="PANTHER" id="PTHR24256">
    <property type="entry name" value="TRYPTASE-RELATED"/>
    <property type="match status" value="1"/>
</dbReference>
<evidence type="ECO:0000256" key="1">
    <source>
        <dbReference type="ARBA" id="ARBA00023157"/>
    </source>
</evidence>
<feature type="region of interest" description="Disordered" evidence="3">
    <location>
        <begin position="636"/>
        <end position="671"/>
    </location>
</feature>
<evidence type="ECO:0000259" key="5">
    <source>
        <dbReference type="PROSITE" id="PS50240"/>
    </source>
</evidence>
<evidence type="ECO:0000313" key="6">
    <source>
        <dbReference type="EMBL" id="PZC77035.1"/>
    </source>
</evidence>
<dbReference type="Gene3D" id="2.40.10.10">
    <property type="entry name" value="Trypsin-like serine proteases"/>
    <property type="match status" value="2"/>
</dbReference>
<feature type="signal peptide" evidence="4">
    <location>
        <begin position="1"/>
        <end position="20"/>
    </location>
</feature>
<sequence>MVVIKWEFALLLIYFHECHCQRRIIDGSIVSSNKPYVVYLVRATMSDRRYDTWICGGALVTKEFIITSAACVEDVKYMYAIAGYDTYVNDKFIPFNDCTKTMRKRIVYTCVPVSYEFSYDELEKWSYIDIALVKVESPYNLEDARFQVMCSYVPQIITINYDVKRQAPNTDAIVMGWGHKQYWRKRSDKMNYNQKSLHYTPVSLMEKEECKAAYTSYPEVLKTIDKYMICSMLPGNLNDEGTPIETKPSLADGCVTSKQRLSGAAGPSCEVEVVEEEYPMENNPVVLEVDPGKDPTRRHTSLNETNDDGFTNQTDYNNGTNFEDGNDDSDEVNGRRNGICQNDHGGPLVTWVGKREVLIGIASVFKITADNECVGPFLYTSTMCNGAFIDCVLNEKAKSKNAPVQNLSHVPRELCDSPASVKGFDIIESYVSWRDHPDGPAENELGRKKKRVDKYATRNNTAKNKRLDPSNPLSDRFKPKVGFPIIKKRPPKHKPEKKVVTEPHTDRLDVRIGPPQLSDKKPKPKLDSEGSMAAQNDEFLKSAQNDEFLKSAQNAEFVSPAQNNDFLKSAQNAEFGNPVQNTAFVNPAQNPAQSNAFGRPAQTDPFDPFANIPYHSDIFSKPARTNVAPALPPLNNPAFGATVNDPKVMQSQSNSDAGELKARPMRPLRNA</sequence>
<feature type="compositionally biased region" description="Basic and acidic residues" evidence="3">
    <location>
        <begin position="518"/>
        <end position="528"/>
    </location>
</feature>
<evidence type="ECO:0000256" key="4">
    <source>
        <dbReference type="SAM" id="SignalP"/>
    </source>
</evidence>
<comment type="similarity">
    <text evidence="2">Belongs to the peptidase S1 family. CLIP subfamily.</text>
</comment>
<accession>A0A2W1BTR4</accession>
<feature type="region of interest" description="Disordered" evidence="3">
    <location>
        <begin position="285"/>
        <end position="338"/>
    </location>
</feature>
<gene>
    <name evidence="6" type="primary">HaOG203905</name>
    <name evidence="6" type="ORF">B5X24_HaOG203905</name>
</gene>
<dbReference type="Proteomes" id="UP000249218">
    <property type="component" value="Unassembled WGS sequence"/>
</dbReference>
<dbReference type="PROSITE" id="PS50240">
    <property type="entry name" value="TRYPSIN_DOM"/>
    <property type="match status" value="1"/>
</dbReference>
<dbReference type="EMBL" id="KZ149938">
    <property type="protein sequence ID" value="PZC77035.1"/>
    <property type="molecule type" value="Genomic_DNA"/>
</dbReference>
<proteinExistence type="inferred from homology"/>
<feature type="domain" description="Peptidase S1" evidence="5">
    <location>
        <begin position="24"/>
        <end position="433"/>
    </location>
</feature>
<protein>
    <recommendedName>
        <fullName evidence="5">Peptidase S1 domain-containing protein</fullName>
    </recommendedName>
</protein>
<reference evidence="6 7" key="1">
    <citation type="journal article" date="2017" name="BMC Biol.">
        <title>Genomic innovations, transcriptional plasticity and gene loss underlying the evolution and divergence of two highly polyphagous and invasive Helicoverpa pest species.</title>
        <authorList>
            <person name="Pearce S.L."/>
            <person name="Clarke D.F."/>
            <person name="East P.D."/>
            <person name="Elfekih S."/>
            <person name="Gordon K.H."/>
            <person name="Jermiin L.S."/>
            <person name="McGaughran A."/>
            <person name="Oakeshott J.G."/>
            <person name="Papanikolaou A."/>
            <person name="Perera O.P."/>
            <person name="Rane R.V."/>
            <person name="Richards S."/>
            <person name="Tay W.T."/>
            <person name="Walsh T.K."/>
            <person name="Anderson A."/>
            <person name="Anderson C.J."/>
            <person name="Asgari S."/>
            <person name="Board P.G."/>
            <person name="Bretschneider A."/>
            <person name="Campbell P.M."/>
            <person name="Chertemps T."/>
            <person name="Christeller J.T."/>
            <person name="Coppin C.W."/>
            <person name="Downes S.J."/>
            <person name="Duan G."/>
            <person name="Farnsworth C.A."/>
            <person name="Good R.T."/>
            <person name="Han L.B."/>
            <person name="Han Y.C."/>
            <person name="Hatje K."/>
            <person name="Horne I."/>
            <person name="Huang Y.P."/>
            <person name="Hughes D.S."/>
            <person name="Jacquin-Joly E."/>
            <person name="James W."/>
            <person name="Jhangiani S."/>
            <person name="Kollmar M."/>
            <person name="Kuwar S.S."/>
            <person name="Li S."/>
            <person name="Liu N.Y."/>
            <person name="Maibeche M.T."/>
            <person name="Miller J.R."/>
            <person name="Montagne N."/>
            <person name="Perry T."/>
            <person name="Qu J."/>
            <person name="Song S.V."/>
            <person name="Sutton G.G."/>
            <person name="Vogel H."/>
            <person name="Walenz B.P."/>
            <person name="Xu W."/>
            <person name="Zhang H.J."/>
            <person name="Zou Z."/>
            <person name="Batterham P."/>
            <person name="Edwards O.R."/>
            <person name="Feyereisen R."/>
            <person name="Gibbs R.A."/>
            <person name="Heckel D.G."/>
            <person name="McGrath A."/>
            <person name="Robin C."/>
            <person name="Scherer S.E."/>
            <person name="Worley K.C."/>
            <person name="Wu Y.D."/>
        </authorList>
    </citation>
    <scope>NUCLEOTIDE SEQUENCE [LARGE SCALE GENOMIC DNA]</scope>
    <source>
        <strain evidence="6">Harm_GR_Male_#8</strain>
        <tissue evidence="6">Whole organism</tissue>
    </source>
</reference>
<feature type="chain" id="PRO_5015866935" description="Peptidase S1 domain-containing protein" evidence="4">
    <location>
        <begin position="21"/>
        <end position="671"/>
    </location>
</feature>
<dbReference type="OrthoDB" id="7315458at2759"/>
<dbReference type="InterPro" id="IPR043504">
    <property type="entry name" value="Peptidase_S1_PA_chymotrypsin"/>
</dbReference>
<dbReference type="SUPFAM" id="SSF50494">
    <property type="entry name" value="Trypsin-like serine proteases"/>
    <property type="match status" value="2"/>
</dbReference>
<dbReference type="InterPro" id="IPR009003">
    <property type="entry name" value="Peptidase_S1_PA"/>
</dbReference>